<dbReference type="InterPro" id="IPR008332">
    <property type="entry name" value="MethylG_MeTrfase_N"/>
</dbReference>
<dbReference type="SUPFAM" id="SSF53155">
    <property type="entry name" value="Methylated DNA-protein cysteine methyltransferase domain"/>
    <property type="match status" value="1"/>
</dbReference>
<dbReference type="GO" id="GO:0006307">
    <property type="term" value="P:DNA alkylation repair"/>
    <property type="evidence" value="ECO:0007669"/>
    <property type="project" value="UniProtKB-UniRule"/>
</dbReference>
<dbReference type="Gene3D" id="3.30.160.70">
    <property type="entry name" value="Methylated DNA-protein cysteine methyltransferase domain"/>
    <property type="match status" value="1"/>
</dbReference>
<accession>A0A4R6SID9</accession>
<evidence type="ECO:0000256" key="5">
    <source>
        <dbReference type="ARBA" id="ARBA00022679"/>
    </source>
</evidence>
<dbReference type="Gene3D" id="1.10.10.10">
    <property type="entry name" value="Winged helix-like DNA-binding domain superfamily/Winged helix DNA-binding domain"/>
    <property type="match status" value="1"/>
</dbReference>
<dbReference type="Pfam" id="PF02870">
    <property type="entry name" value="Methyltransf_1N"/>
    <property type="match status" value="1"/>
</dbReference>
<evidence type="ECO:0000256" key="6">
    <source>
        <dbReference type="ARBA" id="ARBA00022763"/>
    </source>
</evidence>
<reference evidence="12 13" key="1">
    <citation type="submission" date="2019-03" db="EMBL/GenBank/DDBJ databases">
        <title>Genomic Encyclopedia of Type Strains, Phase IV (KMG-IV): sequencing the most valuable type-strain genomes for metagenomic binning, comparative biology and taxonomic classification.</title>
        <authorList>
            <person name="Goeker M."/>
        </authorList>
    </citation>
    <scope>NUCLEOTIDE SEQUENCE [LARGE SCALE GENOMIC DNA]</scope>
    <source>
        <strain evidence="12 13">DSM 45361</strain>
    </source>
</reference>
<evidence type="ECO:0000256" key="2">
    <source>
        <dbReference type="ARBA" id="ARBA00008711"/>
    </source>
</evidence>
<evidence type="ECO:0000256" key="7">
    <source>
        <dbReference type="ARBA" id="ARBA00023204"/>
    </source>
</evidence>
<dbReference type="Proteomes" id="UP000295444">
    <property type="component" value="Unassembled WGS sequence"/>
</dbReference>
<keyword evidence="7 9" id="KW-0234">DNA repair</keyword>
<protein>
    <recommendedName>
        <fullName evidence="9">Methylated-DNA--protein-cysteine methyltransferase</fullName>
        <ecNumber evidence="9">2.1.1.63</ecNumber>
    </recommendedName>
    <alternativeName>
        <fullName evidence="9">6-O-methylguanine-DNA methyltransferase</fullName>
        <shortName evidence="9">MGMT</shortName>
    </alternativeName>
    <alternativeName>
        <fullName evidence="9">O-6-methylguanine-DNA-alkyltransferase</fullName>
    </alternativeName>
</protein>
<keyword evidence="6 9" id="KW-0227">DNA damage</keyword>
<evidence type="ECO:0000313" key="13">
    <source>
        <dbReference type="Proteomes" id="UP000295444"/>
    </source>
</evidence>
<evidence type="ECO:0000256" key="8">
    <source>
        <dbReference type="ARBA" id="ARBA00049348"/>
    </source>
</evidence>
<proteinExistence type="inferred from homology"/>
<evidence type="ECO:0000256" key="4">
    <source>
        <dbReference type="ARBA" id="ARBA00022603"/>
    </source>
</evidence>
<dbReference type="InterPro" id="IPR036388">
    <property type="entry name" value="WH-like_DNA-bd_sf"/>
</dbReference>
<feature type="domain" description="Methylated-DNA-[protein]-cysteine S-methyltransferase DNA binding" evidence="10">
    <location>
        <begin position="78"/>
        <end position="155"/>
    </location>
</feature>
<organism evidence="12 13">
    <name type="scientific">Labedaea rhizosphaerae</name>
    <dbReference type="NCBI Taxonomy" id="598644"/>
    <lineage>
        <taxon>Bacteria</taxon>
        <taxon>Bacillati</taxon>
        <taxon>Actinomycetota</taxon>
        <taxon>Actinomycetes</taxon>
        <taxon>Pseudonocardiales</taxon>
        <taxon>Pseudonocardiaceae</taxon>
        <taxon>Labedaea</taxon>
    </lineage>
</organism>
<feature type="active site" description="Nucleophile; methyl group acceptor" evidence="9">
    <location>
        <position position="127"/>
    </location>
</feature>
<comment type="miscellaneous">
    <text evidence="9">This enzyme catalyzes only one turnover and therefore is not strictly catalytic. According to one definition, an enzyme is a biocatalyst that acts repeatedly and over many reaction cycles.</text>
</comment>
<dbReference type="PANTHER" id="PTHR10815:SF5">
    <property type="entry name" value="METHYLATED-DNA--PROTEIN-CYSTEINE METHYLTRANSFERASE"/>
    <property type="match status" value="1"/>
</dbReference>
<keyword evidence="13" id="KW-1185">Reference proteome</keyword>
<dbReference type="Pfam" id="PF01035">
    <property type="entry name" value="DNA_binding_1"/>
    <property type="match status" value="1"/>
</dbReference>
<evidence type="ECO:0000256" key="9">
    <source>
        <dbReference type="HAMAP-Rule" id="MF_00772"/>
    </source>
</evidence>
<dbReference type="EMBL" id="SNXZ01000002">
    <property type="protein sequence ID" value="TDQ01433.1"/>
    <property type="molecule type" value="Genomic_DNA"/>
</dbReference>
<dbReference type="InterPro" id="IPR014048">
    <property type="entry name" value="MethylDNA_cys_MeTrfase_DNA-bd"/>
</dbReference>
<feature type="domain" description="Methylguanine DNA methyltransferase ribonuclease-like" evidence="11">
    <location>
        <begin position="5"/>
        <end position="74"/>
    </location>
</feature>
<dbReference type="HAMAP" id="MF_00772">
    <property type="entry name" value="OGT"/>
    <property type="match status" value="1"/>
</dbReference>
<dbReference type="AlphaFoldDB" id="A0A4R6SID9"/>
<dbReference type="SUPFAM" id="SSF46767">
    <property type="entry name" value="Methylated DNA-protein cysteine methyltransferase, C-terminal domain"/>
    <property type="match status" value="1"/>
</dbReference>
<keyword evidence="3 9" id="KW-0963">Cytoplasm</keyword>
<dbReference type="PROSITE" id="PS00374">
    <property type="entry name" value="MGMT"/>
    <property type="match status" value="1"/>
</dbReference>
<comment type="catalytic activity">
    <reaction evidence="1 9">
        <text>a 4-O-methyl-thymidine in DNA + L-cysteinyl-[protein] = a thymidine in DNA + S-methyl-L-cysteinyl-[protein]</text>
        <dbReference type="Rhea" id="RHEA:53428"/>
        <dbReference type="Rhea" id="RHEA-COMP:10131"/>
        <dbReference type="Rhea" id="RHEA-COMP:10132"/>
        <dbReference type="Rhea" id="RHEA-COMP:13555"/>
        <dbReference type="Rhea" id="RHEA-COMP:13556"/>
        <dbReference type="ChEBI" id="CHEBI:29950"/>
        <dbReference type="ChEBI" id="CHEBI:82612"/>
        <dbReference type="ChEBI" id="CHEBI:137386"/>
        <dbReference type="ChEBI" id="CHEBI:137387"/>
        <dbReference type="EC" id="2.1.1.63"/>
    </reaction>
</comment>
<comment type="catalytic activity">
    <reaction evidence="8 9">
        <text>a 6-O-methyl-2'-deoxyguanosine in DNA + L-cysteinyl-[protein] = S-methyl-L-cysteinyl-[protein] + a 2'-deoxyguanosine in DNA</text>
        <dbReference type="Rhea" id="RHEA:24000"/>
        <dbReference type="Rhea" id="RHEA-COMP:10131"/>
        <dbReference type="Rhea" id="RHEA-COMP:10132"/>
        <dbReference type="Rhea" id="RHEA-COMP:11367"/>
        <dbReference type="Rhea" id="RHEA-COMP:11368"/>
        <dbReference type="ChEBI" id="CHEBI:29950"/>
        <dbReference type="ChEBI" id="CHEBI:82612"/>
        <dbReference type="ChEBI" id="CHEBI:85445"/>
        <dbReference type="ChEBI" id="CHEBI:85448"/>
        <dbReference type="EC" id="2.1.1.63"/>
    </reaction>
</comment>
<dbReference type="GO" id="GO:0005737">
    <property type="term" value="C:cytoplasm"/>
    <property type="evidence" value="ECO:0007669"/>
    <property type="project" value="UniProtKB-SubCell"/>
</dbReference>
<dbReference type="InterPro" id="IPR023546">
    <property type="entry name" value="MGMT"/>
</dbReference>
<dbReference type="InterPro" id="IPR036217">
    <property type="entry name" value="MethylDNA_cys_MeTrfase_DNAb"/>
</dbReference>
<keyword evidence="5 9" id="KW-0808">Transferase</keyword>
<evidence type="ECO:0000313" key="12">
    <source>
        <dbReference type="EMBL" id="TDQ01433.1"/>
    </source>
</evidence>
<evidence type="ECO:0000256" key="3">
    <source>
        <dbReference type="ARBA" id="ARBA00022490"/>
    </source>
</evidence>
<keyword evidence="4 9" id="KW-0489">Methyltransferase</keyword>
<dbReference type="GO" id="GO:0032259">
    <property type="term" value="P:methylation"/>
    <property type="evidence" value="ECO:0007669"/>
    <property type="project" value="UniProtKB-KW"/>
</dbReference>
<sequence length="165" mass="17693">MSTNHTTMDSPLGVLTLVAANNHDGALSGIYFTGHKGGPAALGDRDDRAFAQVKPQLDEYFAGARTEFDLPLAPRGDDFQHRVWALLRAIPYGRTRTYGELARELGALPQEVGGAIARNPIMIVIPCHRVIGADGSLTGYAGGLDRKWALLALEEPSPALAGRLF</sequence>
<comment type="similarity">
    <text evidence="2 9">Belongs to the MGMT family.</text>
</comment>
<evidence type="ECO:0000259" key="10">
    <source>
        <dbReference type="Pfam" id="PF01035"/>
    </source>
</evidence>
<name>A0A4R6SID9_LABRH</name>
<dbReference type="InterPro" id="IPR001497">
    <property type="entry name" value="MethylDNA_cys_MeTrfase_AS"/>
</dbReference>
<comment type="subcellular location">
    <subcellularLocation>
        <location evidence="9">Cytoplasm</location>
    </subcellularLocation>
</comment>
<dbReference type="OrthoDB" id="9802228at2"/>
<comment type="function">
    <text evidence="9">Involved in the cellular defense against the biological effects of O6-methylguanine (O6-MeG) and O4-methylthymine (O4-MeT) in DNA. Repairs the methylated nucleobase in DNA by stoichiometrically transferring the methyl group to a cysteine residue in the enzyme. This is a suicide reaction: the enzyme is irreversibly inactivated.</text>
</comment>
<dbReference type="EC" id="2.1.1.63" evidence="9"/>
<evidence type="ECO:0000256" key="1">
    <source>
        <dbReference type="ARBA" id="ARBA00001286"/>
    </source>
</evidence>
<comment type="caution">
    <text evidence="12">The sequence shown here is derived from an EMBL/GenBank/DDBJ whole genome shotgun (WGS) entry which is preliminary data.</text>
</comment>
<evidence type="ECO:0000259" key="11">
    <source>
        <dbReference type="Pfam" id="PF02870"/>
    </source>
</evidence>
<dbReference type="InterPro" id="IPR036631">
    <property type="entry name" value="MGMT_N_sf"/>
</dbReference>
<dbReference type="NCBIfam" id="TIGR00589">
    <property type="entry name" value="ogt"/>
    <property type="match status" value="1"/>
</dbReference>
<gene>
    <name evidence="12" type="ORF">EV186_1021301</name>
</gene>
<dbReference type="CDD" id="cd06445">
    <property type="entry name" value="ATase"/>
    <property type="match status" value="1"/>
</dbReference>
<dbReference type="GO" id="GO:0003908">
    <property type="term" value="F:methylated-DNA-[protein]-cysteine S-methyltransferase activity"/>
    <property type="evidence" value="ECO:0007669"/>
    <property type="project" value="UniProtKB-UniRule"/>
</dbReference>
<dbReference type="FunFam" id="1.10.10.10:FF:000214">
    <property type="entry name" value="Methylated-DNA--protein-cysteine methyltransferase"/>
    <property type="match status" value="1"/>
</dbReference>
<dbReference type="PANTHER" id="PTHR10815">
    <property type="entry name" value="METHYLATED-DNA--PROTEIN-CYSTEINE METHYLTRANSFERASE"/>
    <property type="match status" value="1"/>
</dbReference>
<dbReference type="RefSeq" id="WP_133850015.1">
    <property type="nucleotide sequence ID" value="NZ_SNXZ01000002.1"/>
</dbReference>